<dbReference type="PROSITE" id="PS50845">
    <property type="entry name" value="RETICULON"/>
    <property type="match status" value="1"/>
</dbReference>
<dbReference type="PANTHER" id="PTHR10994">
    <property type="entry name" value="RETICULON"/>
    <property type="match status" value="1"/>
</dbReference>
<evidence type="ECO:0000256" key="2">
    <source>
        <dbReference type="ARBA" id="ARBA00022692"/>
    </source>
</evidence>
<dbReference type="PANTHER" id="PTHR10994:SF85">
    <property type="entry name" value="RETICULON-LIKE PROTEIN B9"/>
    <property type="match status" value="1"/>
</dbReference>
<dbReference type="GO" id="GO:0009617">
    <property type="term" value="P:response to bacterium"/>
    <property type="evidence" value="ECO:0007669"/>
    <property type="project" value="InterPro"/>
</dbReference>
<evidence type="ECO:0000313" key="8">
    <source>
        <dbReference type="EMBL" id="PWA49362.1"/>
    </source>
</evidence>
<organism evidence="8 9">
    <name type="scientific">Artemisia annua</name>
    <name type="common">Sweet wormwood</name>
    <dbReference type="NCBI Taxonomy" id="35608"/>
    <lineage>
        <taxon>Eukaryota</taxon>
        <taxon>Viridiplantae</taxon>
        <taxon>Streptophyta</taxon>
        <taxon>Embryophyta</taxon>
        <taxon>Tracheophyta</taxon>
        <taxon>Spermatophyta</taxon>
        <taxon>Magnoliopsida</taxon>
        <taxon>eudicotyledons</taxon>
        <taxon>Gunneridae</taxon>
        <taxon>Pentapetalae</taxon>
        <taxon>asterids</taxon>
        <taxon>campanulids</taxon>
        <taxon>Asterales</taxon>
        <taxon>Asteraceae</taxon>
        <taxon>Asteroideae</taxon>
        <taxon>Anthemideae</taxon>
        <taxon>Artemisiinae</taxon>
        <taxon>Artemisia</taxon>
    </lineage>
</organism>
<reference evidence="8 9" key="1">
    <citation type="journal article" date="2018" name="Mol. Plant">
        <title>The genome of Artemisia annua provides insight into the evolution of Asteraceae family and artemisinin biosynthesis.</title>
        <authorList>
            <person name="Shen Q."/>
            <person name="Zhang L."/>
            <person name="Liao Z."/>
            <person name="Wang S."/>
            <person name="Yan T."/>
            <person name="Shi P."/>
            <person name="Liu M."/>
            <person name="Fu X."/>
            <person name="Pan Q."/>
            <person name="Wang Y."/>
            <person name="Lv Z."/>
            <person name="Lu X."/>
            <person name="Zhang F."/>
            <person name="Jiang W."/>
            <person name="Ma Y."/>
            <person name="Chen M."/>
            <person name="Hao X."/>
            <person name="Li L."/>
            <person name="Tang Y."/>
            <person name="Lv G."/>
            <person name="Zhou Y."/>
            <person name="Sun X."/>
            <person name="Brodelius P.E."/>
            <person name="Rose J.K.C."/>
            <person name="Tang K."/>
        </authorList>
    </citation>
    <scope>NUCLEOTIDE SEQUENCE [LARGE SCALE GENOMIC DNA]</scope>
    <source>
        <strain evidence="9">cv. Huhao1</strain>
        <tissue evidence="8">Leaf</tissue>
    </source>
</reference>
<keyword evidence="4 6" id="KW-1133">Transmembrane helix</keyword>
<keyword evidence="3 6" id="KW-0256">Endoplasmic reticulum</keyword>
<feature type="transmembrane region" description="Helical" evidence="6">
    <location>
        <begin position="67"/>
        <end position="86"/>
    </location>
</feature>
<feature type="transmembrane region" description="Helical" evidence="6">
    <location>
        <begin position="44"/>
        <end position="60"/>
    </location>
</feature>
<dbReference type="STRING" id="35608.A0A2U1LK35"/>
<dbReference type="GO" id="GO:0005789">
    <property type="term" value="C:endoplasmic reticulum membrane"/>
    <property type="evidence" value="ECO:0007669"/>
    <property type="project" value="UniProtKB-SubCell"/>
</dbReference>
<accession>A0A2U1LK35</accession>
<gene>
    <name evidence="8" type="ORF">CTI12_AA316330</name>
</gene>
<feature type="domain" description="Reticulon" evidence="7">
    <location>
        <begin position="34"/>
        <end position="220"/>
    </location>
</feature>
<evidence type="ECO:0000256" key="5">
    <source>
        <dbReference type="ARBA" id="ARBA00023136"/>
    </source>
</evidence>
<keyword evidence="2 6" id="KW-0812">Transmembrane</keyword>
<evidence type="ECO:0000259" key="7">
    <source>
        <dbReference type="PROSITE" id="PS50845"/>
    </source>
</evidence>
<keyword evidence="9" id="KW-1185">Reference proteome</keyword>
<dbReference type="EMBL" id="PKPP01008972">
    <property type="protein sequence ID" value="PWA49362.1"/>
    <property type="molecule type" value="Genomic_DNA"/>
</dbReference>
<dbReference type="OrthoDB" id="567788at2759"/>
<evidence type="ECO:0000313" key="9">
    <source>
        <dbReference type="Proteomes" id="UP000245207"/>
    </source>
</evidence>
<dbReference type="InterPro" id="IPR003388">
    <property type="entry name" value="Reticulon"/>
</dbReference>
<sequence>MSMPLPNVDGEGERITRLFGRERPIHEILGGGDVADVLLWRNKRVSGTFFMGVVTIWFLFEIADYNLVTFLCHLTITVMLVIFIWSNGAKVFKWAPPDIPSIMLEESMICTDLCENLNFFLSKLLYIACGNNIKQFGLVILTLLFLSMIGNYISICNLLFIGFVSMGTLPYFYENNEEQVDYYYFHTLNPMFSKMNKIYKMFDEAAVSKIPRWHLKEKEI</sequence>
<evidence type="ECO:0000256" key="1">
    <source>
        <dbReference type="ARBA" id="ARBA00004477"/>
    </source>
</evidence>
<name>A0A2U1LK35_ARTAN</name>
<keyword evidence="5 6" id="KW-0472">Membrane</keyword>
<evidence type="ECO:0000256" key="6">
    <source>
        <dbReference type="RuleBase" id="RU363132"/>
    </source>
</evidence>
<comment type="subcellular location">
    <subcellularLocation>
        <location evidence="1 6">Endoplasmic reticulum membrane</location>
        <topology evidence="1 6">Multi-pass membrane protein</topology>
    </subcellularLocation>
</comment>
<dbReference type="Proteomes" id="UP000245207">
    <property type="component" value="Unassembled WGS sequence"/>
</dbReference>
<dbReference type="Pfam" id="PF02453">
    <property type="entry name" value="Reticulon"/>
    <property type="match status" value="1"/>
</dbReference>
<dbReference type="AlphaFoldDB" id="A0A2U1LK35"/>
<evidence type="ECO:0000256" key="3">
    <source>
        <dbReference type="ARBA" id="ARBA00022824"/>
    </source>
</evidence>
<proteinExistence type="predicted"/>
<evidence type="ECO:0000256" key="4">
    <source>
        <dbReference type="ARBA" id="ARBA00022989"/>
    </source>
</evidence>
<comment type="caution">
    <text evidence="8">The sequence shown here is derived from an EMBL/GenBank/DDBJ whole genome shotgun (WGS) entry which is preliminary data.</text>
</comment>
<dbReference type="InterPro" id="IPR045064">
    <property type="entry name" value="Reticulon-like"/>
</dbReference>
<protein>
    <recommendedName>
        <fullName evidence="6">Reticulon-like protein</fullName>
    </recommendedName>
</protein>